<dbReference type="AlphaFoldDB" id="A0A0F9IGJ1"/>
<proteinExistence type="predicted"/>
<name>A0A0F9IGJ1_9ZZZZ</name>
<reference evidence="1" key="1">
    <citation type="journal article" date="2015" name="Nature">
        <title>Complex archaea that bridge the gap between prokaryotes and eukaryotes.</title>
        <authorList>
            <person name="Spang A."/>
            <person name="Saw J.H."/>
            <person name="Jorgensen S.L."/>
            <person name="Zaremba-Niedzwiedzka K."/>
            <person name="Martijn J."/>
            <person name="Lind A.E."/>
            <person name="van Eijk R."/>
            <person name="Schleper C."/>
            <person name="Guy L."/>
            <person name="Ettema T.J."/>
        </authorList>
    </citation>
    <scope>NUCLEOTIDE SEQUENCE</scope>
</reference>
<accession>A0A0F9IGJ1</accession>
<protein>
    <submittedName>
        <fullName evidence="1">Uncharacterized protein</fullName>
    </submittedName>
</protein>
<evidence type="ECO:0000313" key="1">
    <source>
        <dbReference type="EMBL" id="KKM26696.1"/>
    </source>
</evidence>
<comment type="caution">
    <text evidence="1">The sequence shown here is derived from an EMBL/GenBank/DDBJ whole genome shotgun (WGS) entry which is preliminary data.</text>
</comment>
<organism evidence="1">
    <name type="scientific">marine sediment metagenome</name>
    <dbReference type="NCBI Taxonomy" id="412755"/>
    <lineage>
        <taxon>unclassified sequences</taxon>
        <taxon>metagenomes</taxon>
        <taxon>ecological metagenomes</taxon>
    </lineage>
</organism>
<sequence length="48" mass="5572">MKALEQKDDKHKSLAELIEATAYRIWLTRMGLHETYDIIVTGSDFIYG</sequence>
<dbReference type="EMBL" id="LAZR01012466">
    <property type="protein sequence ID" value="KKM26696.1"/>
    <property type="molecule type" value="Genomic_DNA"/>
</dbReference>
<gene>
    <name evidence="1" type="ORF">LCGC14_1582300</name>
</gene>